<keyword evidence="4" id="KW-1185">Reference proteome</keyword>
<feature type="region of interest" description="Disordered" evidence="1">
    <location>
        <begin position="117"/>
        <end position="180"/>
    </location>
</feature>
<evidence type="ECO:0000256" key="1">
    <source>
        <dbReference type="SAM" id="MobiDB-lite"/>
    </source>
</evidence>
<sequence>MQSYAFAGLCDMKSLTIFLLLAITAAEARNCGDPYHKIDQVIERVPKPPQKPWSSGDSSLEDDGGKASNEVNDKPAQPPQRAGQRTSGGGKNSAPAEDYIMKGDPHALDEINKQMDEMRKPLDYDDDDDDDVHEVARPETFVQKEPQPPPPPPKQQQEWQQQPQKQPPQSQSEKQQQQQQSYVIGIPIILPMFNMQFSPPGSKQQQTAIIKVVY</sequence>
<comment type="caution">
    <text evidence="3">The sequence shown here is derived from an EMBL/GenBank/DDBJ whole genome shotgun (WGS) entry which is preliminary data.</text>
</comment>
<organism evidence="3 4">
    <name type="scientific">Trichogramma kaykai</name>
    <dbReference type="NCBI Taxonomy" id="54128"/>
    <lineage>
        <taxon>Eukaryota</taxon>
        <taxon>Metazoa</taxon>
        <taxon>Ecdysozoa</taxon>
        <taxon>Arthropoda</taxon>
        <taxon>Hexapoda</taxon>
        <taxon>Insecta</taxon>
        <taxon>Pterygota</taxon>
        <taxon>Neoptera</taxon>
        <taxon>Endopterygota</taxon>
        <taxon>Hymenoptera</taxon>
        <taxon>Apocrita</taxon>
        <taxon>Proctotrupomorpha</taxon>
        <taxon>Chalcidoidea</taxon>
        <taxon>Trichogrammatidae</taxon>
        <taxon>Trichogramma</taxon>
    </lineage>
</organism>
<gene>
    <name evidence="3" type="ORF">TKK_002074</name>
</gene>
<feature type="compositionally biased region" description="Low complexity" evidence="1">
    <location>
        <begin position="155"/>
        <end position="180"/>
    </location>
</feature>
<dbReference type="Proteomes" id="UP001627154">
    <property type="component" value="Unassembled WGS sequence"/>
</dbReference>
<keyword evidence="2" id="KW-0732">Signal</keyword>
<evidence type="ECO:0000313" key="3">
    <source>
        <dbReference type="EMBL" id="KAL3405720.1"/>
    </source>
</evidence>
<reference evidence="3 4" key="1">
    <citation type="journal article" date="2024" name="bioRxiv">
        <title>A reference genome for Trichogramma kaykai: A tiny desert-dwelling parasitoid wasp with competing sex-ratio distorters.</title>
        <authorList>
            <person name="Culotta J."/>
            <person name="Lindsey A.R."/>
        </authorList>
    </citation>
    <scope>NUCLEOTIDE SEQUENCE [LARGE SCALE GENOMIC DNA]</scope>
    <source>
        <strain evidence="3 4">KSX58</strain>
    </source>
</reference>
<protein>
    <submittedName>
        <fullName evidence="3">Uncharacterized protein</fullName>
    </submittedName>
</protein>
<dbReference type="AlphaFoldDB" id="A0ABD2XK89"/>
<name>A0ABD2XK89_9HYME</name>
<proteinExistence type="predicted"/>
<feature type="chain" id="PRO_5044885255" evidence="2">
    <location>
        <begin position="29"/>
        <end position="214"/>
    </location>
</feature>
<feature type="signal peptide" evidence="2">
    <location>
        <begin position="1"/>
        <end position="28"/>
    </location>
</feature>
<dbReference type="EMBL" id="JBJJXI010000020">
    <property type="protein sequence ID" value="KAL3405720.1"/>
    <property type="molecule type" value="Genomic_DNA"/>
</dbReference>
<accession>A0ABD2XK89</accession>
<feature type="region of interest" description="Disordered" evidence="1">
    <location>
        <begin position="43"/>
        <end position="100"/>
    </location>
</feature>
<evidence type="ECO:0000313" key="4">
    <source>
        <dbReference type="Proteomes" id="UP001627154"/>
    </source>
</evidence>
<evidence type="ECO:0000256" key="2">
    <source>
        <dbReference type="SAM" id="SignalP"/>
    </source>
</evidence>